<accession>A0A5B7DWR9</accession>
<sequence length="77" mass="8653">MATVGSWLTSTRQLCGAAIAFFWLWNSLWARRQRVNQGGSVACKTITTRHCVFGTERRLEYGTAKRSLVALDRYGLG</sequence>
<organism evidence="1 2">
    <name type="scientific">Portunus trituberculatus</name>
    <name type="common">Swimming crab</name>
    <name type="synonym">Neptunus trituberculatus</name>
    <dbReference type="NCBI Taxonomy" id="210409"/>
    <lineage>
        <taxon>Eukaryota</taxon>
        <taxon>Metazoa</taxon>
        <taxon>Ecdysozoa</taxon>
        <taxon>Arthropoda</taxon>
        <taxon>Crustacea</taxon>
        <taxon>Multicrustacea</taxon>
        <taxon>Malacostraca</taxon>
        <taxon>Eumalacostraca</taxon>
        <taxon>Eucarida</taxon>
        <taxon>Decapoda</taxon>
        <taxon>Pleocyemata</taxon>
        <taxon>Brachyura</taxon>
        <taxon>Eubrachyura</taxon>
        <taxon>Portunoidea</taxon>
        <taxon>Portunidae</taxon>
        <taxon>Portuninae</taxon>
        <taxon>Portunus</taxon>
    </lineage>
</organism>
<gene>
    <name evidence="1" type="ORF">E2C01_018857</name>
</gene>
<name>A0A5B7DWR9_PORTR</name>
<comment type="caution">
    <text evidence="1">The sequence shown here is derived from an EMBL/GenBank/DDBJ whole genome shotgun (WGS) entry which is preliminary data.</text>
</comment>
<evidence type="ECO:0000313" key="2">
    <source>
        <dbReference type="Proteomes" id="UP000324222"/>
    </source>
</evidence>
<keyword evidence="2" id="KW-1185">Reference proteome</keyword>
<evidence type="ECO:0000313" key="1">
    <source>
        <dbReference type="EMBL" id="MPC25735.1"/>
    </source>
</evidence>
<protein>
    <submittedName>
        <fullName evidence="1">Uncharacterized protein</fullName>
    </submittedName>
</protein>
<dbReference type="Proteomes" id="UP000324222">
    <property type="component" value="Unassembled WGS sequence"/>
</dbReference>
<proteinExistence type="predicted"/>
<reference evidence="1 2" key="1">
    <citation type="submission" date="2019-05" db="EMBL/GenBank/DDBJ databases">
        <title>Another draft genome of Portunus trituberculatus and its Hox gene families provides insights of decapod evolution.</title>
        <authorList>
            <person name="Jeong J.-H."/>
            <person name="Song I."/>
            <person name="Kim S."/>
            <person name="Choi T."/>
            <person name="Kim D."/>
            <person name="Ryu S."/>
            <person name="Kim W."/>
        </authorList>
    </citation>
    <scope>NUCLEOTIDE SEQUENCE [LARGE SCALE GENOMIC DNA]</scope>
    <source>
        <tissue evidence="1">Muscle</tissue>
    </source>
</reference>
<dbReference type="AlphaFoldDB" id="A0A5B7DWR9"/>
<dbReference type="EMBL" id="VSRR010001501">
    <property type="protein sequence ID" value="MPC25735.1"/>
    <property type="molecule type" value="Genomic_DNA"/>
</dbReference>